<evidence type="ECO:0000313" key="9">
    <source>
        <dbReference type="Proteomes" id="UP000011715"/>
    </source>
</evidence>
<dbReference type="OrthoDB" id="19711at2759"/>
<gene>
    <name evidence="7" type="ORF">MAPG_06202</name>
</gene>
<feature type="repeat" description="WD" evidence="4">
    <location>
        <begin position="593"/>
        <end position="632"/>
    </location>
</feature>
<dbReference type="InterPro" id="IPR020472">
    <property type="entry name" value="WD40_PAC1"/>
</dbReference>
<feature type="compositionally biased region" description="Low complexity" evidence="5">
    <location>
        <begin position="305"/>
        <end position="314"/>
    </location>
</feature>
<dbReference type="CDD" id="cd00200">
    <property type="entry name" value="WD40"/>
    <property type="match status" value="1"/>
</dbReference>
<dbReference type="SUPFAM" id="SSF81383">
    <property type="entry name" value="F-box domain"/>
    <property type="match status" value="1"/>
</dbReference>
<dbReference type="InterPro" id="IPR036322">
    <property type="entry name" value="WD40_repeat_dom_sf"/>
</dbReference>
<feature type="compositionally biased region" description="Low complexity" evidence="5">
    <location>
        <begin position="400"/>
        <end position="411"/>
    </location>
</feature>
<feature type="region of interest" description="Disordered" evidence="5">
    <location>
        <begin position="289"/>
        <end position="351"/>
    </location>
</feature>
<feature type="compositionally biased region" description="Polar residues" evidence="5">
    <location>
        <begin position="46"/>
        <end position="61"/>
    </location>
</feature>
<reference evidence="8" key="4">
    <citation type="journal article" date="2015" name="G3 (Bethesda)">
        <title>Genome sequences of three phytopathogenic species of the Magnaporthaceae family of fungi.</title>
        <authorList>
            <person name="Okagaki L.H."/>
            <person name="Nunes C.C."/>
            <person name="Sailsbery J."/>
            <person name="Clay B."/>
            <person name="Brown D."/>
            <person name="John T."/>
            <person name="Oh Y."/>
            <person name="Young N."/>
            <person name="Fitzgerald M."/>
            <person name="Haas B.J."/>
            <person name="Zeng Q."/>
            <person name="Young S."/>
            <person name="Adiconis X."/>
            <person name="Fan L."/>
            <person name="Levin J.Z."/>
            <person name="Mitchell T.K."/>
            <person name="Okubara P.A."/>
            <person name="Farman M.L."/>
            <person name="Kohn L.M."/>
            <person name="Birren B."/>
            <person name="Ma L.-J."/>
            <person name="Dean R.A."/>
        </authorList>
    </citation>
    <scope>NUCLEOTIDE SEQUENCE</scope>
    <source>
        <strain evidence="8">ATCC 64411 / 73-15</strain>
    </source>
</reference>
<evidence type="ECO:0000256" key="3">
    <source>
        <dbReference type="ARBA" id="ARBA00022737"/>
    </source>
</evidence>
<reference evidence="7" key="3">
    <citation type="submission" date="2011-03" db="EMBL/GenBank/DDBJ databases">
        <title>Annotation of Magnaporthe poae ATCC 64411.</title>
        <authorList>
            <person name="Ma L.-J."/>
            <person name="Dead R."/>
            <person name="Young S.K."/>
            <person name="Zeng Q."/>
            <person name="Gargeya S."/>
            <person name="Fitzgerald M."/>
            <person name="Haas B."/>
            <person name="Abouelleil A."/>
            <person name="Alvarado L."/>
            <person name="Arachchi H.M."/>
            <person name="Berlin A."/>
            <person name="Brown A."/>
            <person name="Chapman S.B."/>
            <person name="Chen Z."/>
            <person name="Dunbar C."/>
            <person name="Freedman E."/>
            <person name="Gearin G."/>
            <person name="Gellesch M."/>
            <person name="Goldberg J."/>
            <person name="Griggs A."/>
            <person name="Gujja S."/>
            <person name="Heiman D."/>
            <person name="Howarth C."/>
            <person name="Larson L."/>
            <person name="Lui A."/>
            <person name="MacDonald P.J.P."/>
            <person name="Mehta T."/>
            <person name="Montmayeur A."/>
            <person name="Murphy C."/>
            <person name="Neiman D."/>
            <person name="Pearson M."/>
            <person name="Priest M."/>
            <person name="Roberts A."/>
            <person name="Saif S."/>
            <person name="Shea T."/>
            <person name="Shenoy N."/>
            <person name="Sisk P."/>
            <person name="Stolte C."/>
            <person name="Sykes S."/>
            <person name="Yandava C."/>
            <person name="Wortman J."/>
            <person name="Nusbaum C."/>
            <person name="Birren B."/>
        </authorList>
    </citation>
    <scope>NUCLEOTIDE SEQUENCE</scope>
    <source>
        <strain evidence="7">ATCC 64411</strain>
    </source>
</reference>
<dbReference type="eggNOG" id="KOG0281">
    <property type="taxonomic scope" value="Eukaryota"/>
</dbReference>
<reference evidence="7" key="2">
    <citation type="submission" date="2010-05" db="EMBL/GenBank/DDBJ databases">
        <title>The Genome Sequence of Magnaporthe poae strain ATCC 64411.</title>
        <authorList>
            <consortium name="The Broad Institute Genome Sequencing Platform"/>
            <consortium name="Broad Institute Genome Sequencing Center for Infectious Disease"/>
            <person name="Ma L.-J."/>
            <person name="Dead R."/>
            <person name="Young S."/>
            <person name="Zeng Q."/>
            <person name="Koehrsen M."/>
            <person name="Alvarado L."/>
            <person name="Berlin A."/>
            <person name="Chapman S.B."/>
            <person name="Chen Z."/>
            <person name="Freedman E."/>
            <person name="Gellesch M."/>
            <person name="Goldberg J."/>
            <person name="Griggs A."/>
            <person name="Gujja S."/>
            <person name="Heilman E.R."/>
            <person name="Heiman D."/>
            <person name="Hepburn T."/>
            <person name="Howarth C."/>
            <person name="Jen D."/>
            <person name="Larson L."/>
            <person name="Mehta T."/>
            <person name="Neiman D."/>
            <person name="Pearson M."/>
            <person name="Roberts A."/>
            <person name="Saif S."/>
            <person name="Shea T."/>
            <person name="Shenoy N."/>
            <person name="Sisk P."/>
            <person name="Stolte C."/>
            <person name="Sykes S."/>
            <person name="Walk T."/>
            <person name="White J."/>
            <person name="Yandava C."/>
            <person name="Haas B."/>
            <person name="Nusbaum C."/>
            <person name="Birren B."/>
        </authorList>
    </citation>
    <scope>NUCLEOTIDE SEQUENCE</scope>
    <source>
        <strain evidence="7">ATCC 64411</strain>
    </source>
</reference>
<feature type="region of interest" description="Disordered" evidence="5">
    <location>
        <begin position="234"/>
        <end position="267"/>
    </location>
</feature>
<feature type="region of interest" description="Disordered" evidence="5">
    <location>
        <begin position="117"/>
        <end position="136"/>
    </location>
</feature>
<dbReference type="PROSITE" id="PS50082">
    <property type="entry name" value="WD_REPEATS_2"/>
    <property type="match status" value="5"/>
</dbReference>
<dbReference type="VEuPathDB" id="FungiDB:MAPG_06202"/>
<proteinExistence type="inferred from homology"/>
<accession>A0A0C4E1E2</accession>
<dbReference type="PROSITE" id="PS50294">
    <property type="entry name" value="WD_REPEATS_REGION"/>
    <property type="match status" value="3"/>
</dbReference>
<dbReference type="EMBL" id="GL876970">
    <property type="protein sequence ID" value="KLU87200.1"/>
    <property type="molecule type" value="Genomic_DNA"/>
</dbReference>
<reference evidence="9" key="1">
    <citation type="submission" date="2010-05" db="EMBL/GenBank/DDBJ databases">
        <title>The genome sequence of Magnaporthe poae strain ATCC 64411.</title>
        <authorList>
            <person name="Ma L.-J."/>
            <person name="Dead R."/>
            <person name="Young S."/>
            <person name="Zeng Q."/>
            <person name="Koehrsen M."/>
            <person name="Alvarado L."/>
            <person name="Berlin A."/>
            <person name="Chapman S.B."/>
            <person name="Chen Z."/>
            <person name="Freedman E."/>
            <person name="Gellesch M."/>
            <person name="Goldberg J."/>
            <person name="Griggs A."/>
            <person name="Gujja S."/>
            <person name="Heilman E.R."/>
            <person name="Heiman D."/>
            <person name="Hepburn T."/>
            <person name="Howarth C."/>
            <person name="Jen D."/>
            <person name="Larson L."/>
            <person name="Mehta T."/>
            <person name="Neiman D."/>
            <person name="Pearson M."/>
            <person name="Roberts A."/>
            <person name="Saif S."/>
            <person name="Shea T."/>
            <person name="Shenoy N."/>
            <person name="Sisk P."/>
            <person name="Stolte C."/>
            <person name="Sykes S."/>
            <person name="Walk T."/>
            <person name="White J."/>
            <person name="Yandava C."/>
            <person name="Haas B."/>
            <person name="Nusbaum C."/>
            <person name="Birren B."/>
        </authorList>
    </citation>
    <scope>NUCLEOTIDE SEQUENCE [LARGE SCALE GENOMIC DNA]</scope>
    <source>
        <strain evidence="9">ATCC 64411 / 73-15</strain>
    </source>
</reference>
<dbReference type="EMBL" id="ADBL01001491">
    <property type="status" value="NOT_ANNOTATED_CDS"/>
    <property type="molecule type" value="Genomic_DNA"/>
</dbReference>
<evidence type="ECO:0000256" key="4">
    <source>
        <dbReference type="PROSITE-ProRule" id="PRU00221"/>
    </source>
</evidence>
<protein>
    <recommendedName>
        <fullName evidence="6">F-box domain-containing protein</fullName>
    </recommendedName>
</protein>
<keyword evidence="3" id="KW-0677">Repeat</keyword>
<dbReference type="Pfam" id="PF00400">
    <property type="entry name" value="WD40"/>
    <property type="match status" value="5"/>
</dbReference>
<evidence type="ECO:0000256" key="2">
    <source>
        <dbReference type="ARBA" id="ARBA00022574"/>
    </source>
</evidence>
<sequence>MERARNIANHGLWTQISQAPSQHQDSGDHYARAQPPHLDWLETDGQGPTITATTELSQNKYEPSHTPRRRQQHTRVPQCPDARPDGPSLLWYRSGSSLCHKLELVVFTLTNLRAASRSPRQTALPGGKTNETVTMPGRPFLVADWAPVQDTLRGADNSKQFALPTDPDKFHPIEPDNEPEPEPTMASSSSRQPKSPLSRRRSLSFSFGRRPRPKSGVFNADEAVLRLPGLVLEDDEELSDAPPHTRAGGSETAMDGASGPGKGKSQIKGMIRRASVSLKQLVPRRATITASTREDHHHTHRRFLGSSQGSSSFSGGDGHIFRPNFSFPNRPETARPATAHSSTWQRLRQAASFRNSRGNVLETIESPRSSHFFSSSPIPGSHAAPPWTASEAGSGGPGASSGSSSRPAYHSSGGGPYHSNDGESGIGITVTATESEEEREKADSRLGFVRPGGGSCSMDHLQDSALGGGLTFDQQGHQGQQQPADGGIPRVDFVAQLPLELAIEILAYLDGPDLATIERVSRAWRHVTTYQHIWRESFLRGMTTTFATSGPVKPGTGLGVPPVRPGGQWKDIYRAKVELDRRWKSGSASPVYLNGHTDSIYCLQFDESKIITGSRDKTIRVWDIHTLSCLFVIGPPDVVRDQDLVLDRDGNPTHFATTETSPRANPSIPSMLTFPNMHHNASILCLQYDDRILVTGSSDATCIVHSISGGYRPIRRLQNHSAAVLDLCFDDRYIVTCSKDVSICVWDRETGTLVRQLRGHAGPVNAVQMRGDAIVSCSGDFKVKLWNISTGKCIREFAGHTKGLACSQFSEDGRYVASAGNDRTIRVWDANTGECVREVKAHENLVRSLHIDSVSGRLVSGSYDTDIMVFDMESGRQLLHFPRWHASWVLSAKSDYRRIISTGQDPKILVMDFGKGVKGIEMLESCMRRGPHADDAAAAAAVASREASSSSSSSSAASLPSHRRHILNAVGARPAGYI</sequence>
<keyword evidence="2 4" id="KW-0853">WD repeat</keyword>
<dbReference type="PRINTS" id="PR00320">
    <property type="entry name" value="GPROTEINBRPT"/>
</dbReference>
<dbReference type="AlphaFoldDB" id="A0A0C4E1E2"/>
<dbReference type="Pfam" id="PF12937">
    <property type="entry name" value="F-box-like"/>
    <property type="match status" value="1"/>
</dbReference>
<dbReference type="InterPro" id="IPR036047">
    <property type="entry name" value="F-box-like_dom_sf"/>
</dbReference>
<keyword evidence="9" id="KW-1185">Reference proteome</keyword>
<evidence type="ECO:0000256" key="1">
    <source>
        <dbReference type="ARBA" id="ARBA00007968"/>
    </source>
</evidence>
<feature type="repeat" description="WD" evidence="4">
    <location>
        <begin position="717"/>
        <end position="756"/>
    </location>
</feature>
<dbReference type="SMART" id="SM00320">
    <property type="entry name" value="WD40"/>
    <property type="match status" value="6"/>
</dbReference>
<dbReference type="InterPro" id="IPR019775">
    <property type="entry name" value="WD40_repeat_CS"/>
</dbReference>
<dbReference type="InterPro" id="IPR015943">
    <property type="entry name" value="WD40/YVTN_repeat-like_dom_sf"/>
</dbReference>
<dbReference type="InterPro" id="IPR001680">
    <property type="entry name" value="WD40_rpt"/>
</dbReference>
<reference evidence="8" key="5">
    <citation type="submission" date="2015-06" db="UniProtKB">
        <authorList>
            <consortium name="EnsemblFungi"/>
        </authorList>
    </citation>
    <scope>IDENTIFICATION</scope>
    <source>
        <strain evidence="8">ATCC 64411</strain>
    </source>
</reference>
<evidence type="ECO:0000313" key="8">
    <source>
        <dbReference type="EnsemblFungi" id="MAPG_06202T0"/>
    </source>
</evidence>
<feature type="region of interest" description="Disordered" evidence="5">
    <location>
        <begin position="1"/>
        <end position="84"/>
    </location>
</feature>
<dbReference type="InterPro" id="IPR001810">
    <property type="entry name" value="F-box_dom"/>
</dbReference>
<feature type="compositionally biased region" description="Polar residues" evidence="5">
    <location>
        <begin position="339"/>
        <end position="351"/>
    </location>
</feature>
<dbReference type="Gene3D" id="2.130.10.10">
    <property type="entry name" value="YVTN repeat-like/Quinoprotein amine dehydrogenase"/>
    <property type="match status" value="2"/>
</dbReference>
<name>A0A0C4E1E2_MAGP6</name>
<feature type="compositionally biased region" description="Low complexity" evidence="5">
    <location>
        <begin position="187"/>
        <end position="196"/>
    </location>
</feature>
<dbReference type="STRING" id="644358.A0A0C4E1E2"/>
<dbReference type="Gene3D" id="1.20.1280.50">
    <property type="match status" value="1"/>
</dbReference>
<evidence type="ECO:0000259" key="6">
    <source>
        <dbReference type="PROSITE" id="PS50181"/>
    </source>
</evidence>
<feature type="region of interest" description="Disordered" evidence="5">
    <location>
        <begin position="368"/>
        <end position="454"/>
    </location>
</feature>
<feature type="repeat" description="WD" evidence="4">
    <location>
        <begin position="839"/>
        <end position="880"/>
    </location>
</feature>
<dbReference type="PROSITE" id="PS50181">
    <property type="entry name" value="FBOX"/>
    <property type="match status" value="1"/>
</dbReference>
<dbReference type="EnsemblFungi" id="MAPG_06202T0">
    <property type="protein sequence ID" value="MAPG_06202T0"/>
    <property type="gene ID" value="MAPG_06202"/>
</dbReference>
<feature type="domain" description="F-box" evidence="6">
    <location>
        <begin position="491"/>
        <end position="537"/>
    </location>
</feature>
<feature type="compositionally biased region" description="Polar residues" evidence="5">
    <location>
        <begin position="12"/>
        <end position="24"/>
    </location>
</feature>
<feature type="repeat" description="WD" evidence="4">
    <location>
        <begin position="797"/>
        <end position="838"/>
    </location>
</feature>
<dbReference type="PANTHER" id="PTHR22847:SF745">
    <property type="entry name" value="F-BOX_WD REPEAT-CONTAINING PROTEIN 7"/>
    <property type="match status" value="1"/>
</dbReference>
<evidence type="ECO:0000313" key="7">
    <source>
        <dbReference type="EMBL" id="KLU87200.1"/>
    </source>
</evidence>
<dbReference type="SUPFAM" id="SSF50978">
    <property type="entry name" value="WD40 repeat-like"/>
    <property type="match status" value="2"/>
</dbReference>
<dbReference type="Proteomes" id="UP000011715">
    <property type="component" value="Unassembled WGS sequence"/>
</dbReference>
<feature type="compositionally biased region" description="Low complexity" evidence="5">
    <location>
        <begin position="368"/>
        <end position="382"/>
    </location>
</feature>
<dbReference type="PROSITE" id="PS00678">
    <property type="entry name" value="WD_REPEATS_1"/>
    <property type="match status" value="3"/>
</dbReference>
<comment type="similarity">
    <text evidence="1">Belongs to the WD repeat MET30/SCONB/SCON-2 family.</text>
</comment>
<dbReference type="PANTHER" id="PTHR22847">
    <property type="entry name" value="WD40 REPEAT PROTEIN"/>
    <property type="match status" value="1"/>
</dbReference>
<feature type="region of interest" description="Disordered" evidence="5">
    <location>
        <begin position="158"/>
        <end position="216"/>
    </location>
</feature>
<organism evidence="8 9">
    <name type="scientific">Magnaporthiopsis poae (strain ATCC 64411 / 73-15)</name>
    <name type="common">Kentucky bluegrass fungus</name>
    <name type="synonym">Magnaporthe poae</name>
    <dbReference type="NCBI Taxonomy" id="644358"/>
    <lineage>
        <taxon>Eukaryota</taxon>
        <taxon>Fungi</taxon>
        <taxon>Dikarya</taxon>
        <taxon>Ascomycota</taxon>
        <taxon>Pezizomycotina</taxon>
        <taxon>Sordariomycetes</taxon>
        <taxon>Sordariomycetidae</taxon>
        <taxon>Magnaporthales</taxon>
        <taxon>Magnaporthaceae</taxon>
        <taxon>Magnaporthiopsis</taxon>
    </lineage>
</organism>
<feature type="repeat" description="WD" evidence="4">
    <location>
        <begin position="757"/>
        <end position="796"/>
    </location>
</feature>
<dbReference type="SMART" id="SM00256">
    <property type="entry name" value="FBOX"/>
    <property type="match status" value="1"/>
</dbReference>
<evidence type="ECO:0000256" key="5">
    <source>
        <dbReference type="SAM" id="MobiDB-lite"/>
    </source>
</evidence>